<dbReference type="InterPro" id="IPR023296">
    <property type="entry name" value="Glyco_hydro_beta-prop_sf"/>
</dbReference>
<evidence type="ECO:0000313" key="7">
    <source>
        <dbReference type="EMBL" id="PWJ77410.1"/>
    </source>
</evidence>
<dbReference type="Pfam" id="PF04616">
    <property type="entry name" value="Glyco_hydro_43"/>
    <property type="match status" value="1"/>
</dbReference>
<evidence type="ECO:0000256" key="1">
    <source>
        <dbReference type="ARBA" id="ARBA00009865"/>
    </source>
</evidence>
<dbReference type="InterPro" id="IPR006710">
    <property type="entry name" value="Glyco_hydro_43"/>
</dbReference>
<dbReference type="InterPro" id="IPR041542">
    <property type="entry name" value="GH43_C2"/>
</dbReference>
<protein>
    <submittedName>
        <fullName evidence="7">Beta-xylosidase</fullName>
    </submittedName>
</protein>
<name>A0AB73T7C9_9FIRM</name>
<dbReference type="CDD" id="cd09001">
    <property type="entry name" value="GH43_FsAxh1-like"/>
    <property type="match status" value="1"/>
</dbReference>
<evidence type="ECO:0000256" key="3">
    <source>
        <dbReference type="ARBA" id="ARBA00023295"/>
    </source>
</evidence>
<gene>
    <name evidence="7" type="ORF">C7383_103255</name>
</gene>
<evidence type="ECO:0000259" key="6">
    <source>
        <dbReference type="Pfam" id="PF17851"/>
    </source>
</evidence>
<evidence type="ECO:0000256" key="2">
    <source>
        <dbReference type="ARBA" id="ARBA00022801"/>
    </source>
</evidence>
<evidence type="ECO:0000256" key="5">
    <source>
        <dbReference type="RuleBase" id="RU361187"/>
    </source>
</evidence>
<evidence type="ECO:0000313" key="8">
    <source>
        <dbReference type="Proteomes" id="UP000245412"/>
    </source>
</evidence>
<comment type="similarity">
    <text evidence="1 5">Belongs to the glycosyl hydrolase 43 family.</text>
</comment>
<dbReference type="Gene3D" id="2.60.120.200">
    <property type="match status" value="1"/>
</dbReference>
<dbReference type="InterPro" id="IPR051795">
    <property type="entry name" value="Glycosyl_Hydrlase_43"/>
</dbReference>
<dbReference type="SUPFAM" id="SSF49899">
    <property type="entry name" value="Concanavalin A-like lectins/glucanases"/>
    <property type="match status" value="1"/>
</dbReference>
<keyword evidence="2 5" id="KW-0378">Hydrolase</keyword>
<proteinExistence type="inferred from homology"/>
<feature type="active site" description="Proton acceptor" evidence="4">
    <location>
        <position position="15"/>
    </location>
</feature>
<dbReference type="InterPro" id="IPR013320">
    <property type="entry name" value="ConA-like_dom_sf"/>
</dbReference>
<keyword evidence="3 5" id="KW-0326">Glycosidase</keyword>
<accession>A0AB73T7C9</accession>
<dbReference type="GO" id="GO:0004553">
    <property type="term" value="F:hydrolase activity, hydrolyzing O-glycosyl compounds"/>
    <property type="evidence" value="ECO:0007669"/>
    <property type="project" value="InterPro"/>
</dbReference>
<dbReference type="PANTHER" id="PTHR42812:SF15">
    <property type="entry name" value="HYDROLASE, PUTATIVE (AFU_ORTHOLOGUE AFUA_2G00930)-RELATED"/>
    <property type="match status" value="1"/>
</dbReference>
<dbReference type="GO" id="GO:0005975">
    <property type="term" value="P:carbohydrate metabolic process"/>
    <property type="evidence" value="ECO:0007669"/>
    <property type="project" value="InterPro"/>
</dbReference>
<feature type="domain" description="Beta-xylosidase C-terminal Concanavalin A-like" evidence="6">
    <location>
        <begin position="319"/>
        <end position="511"/>
    </location>
</feature>
<feature type="active site" description="Proton donor" evidence="4">
    <location>
        <position position="178"/>
    </location>
</feature>
<keyword evidence="8" id="KW-1185">Reference proteome</keyword>
<evidence type="ECO:0000256" key="4">
    <source>
        <dbReference type="PIRSR" id="PIRSR606710-1"/>
    </source>
</evidence>
<sequence>MNTDINPIIKLDYPDPDVIRVGDTYFMVSTTMHFMPGCEILRSYDLVNWEHVCYVYETLDGTPGQRLSDDESIYGKGMWAACIRFHEGKFYICFVANDTHKTYLFTAENIEGPWEKHFIEGFYHDSSLLFDDDGNVYIVYGNKDIWITQLKEDLSAPKPGGLNRIIISDEGHPGLGYEGSHIYKINGRYYVFLIHSRRDRWFRTEACFSAESLEGKFTGKDVLEDDRGYCGQGVAQGGIVDTPWGDWYAVLFQDHGAVGRIPVLMPVTWKNDFPVFGTEGKVPGKVSVTSTRPGYAYKPLTGSDDFYYSPGADGKIRPDAKWQFNHEPAESAYKLDGQSGTFEITVSKICKNLTQAPNTLTQRMCFPACSAEVTIDAGNLSEGDYAGLCVLQGCYAMAALTRRKGRLWIVMQSREAENASLEAMEPDLSSGMEWEAVQIEGDTVRIKVTADFGHMKDEAVFYYQKNGQFIPIGPAHKLYFKMDHFTGSRVGLFCYGTMTLGGKAYFSRFVYGAGRE</sequence>
<dbReference type="EMBL" id="QGGY01000003">
    <property type="protein sequence ID" value="PWJ77410.1"/>
    <property type="molecule type" value="Genomic_DNA"/>
</dbReference>
<dbReference type="Pfam" id="PF17851">
    <property type="entry name" value="GH43_C2"/>
    <property type="match status" value="1"/>
</dbReference>
<dbReference type="SUPFAM" id="SSF75005">
    <property type="entry name" value="Arabinanase/levansucrase/invertase"/>
    <property type="match status" value="1"/>
</dbReference>
<dbReference type="Proteomes" id="UP000245412">
    <property type="component" value="Unassembled WGS sequence"/>
</dbReference>
<dbReference type="PANTHER" id="PTHR42812">
    <property type="entry name" value="BETA-XYLOSIDASE"/>
    <property type="match status" value="1"/>
</dbReference>
<dbReference type="RefSeq" id="WP_109625511.1">
    <property type="nucleotide sequence ID" value="NZ_CABJAT010000007.1"/>
</dbReference>
<comment type="caution">
    <text evidence="7">The sequence shown here is derived from an EMBL/GenBank/DDBJ whole genome shotgun (WGS) entry which is preliminary data.</text>
</comment>
<organism evidence="7 8">
    <name type="scientific">Murimonas intestini</name>
    <dbReference type="NCBI Taxonomy" id="1337051"/>
    <lineage>
        <taxon>Bacteria</taxon>
        <taxon>Bacillati</taxon>
        <taxon>Bacillota</taxon>
        <taxon>Clostridia</taxon>
        <taxon>Lachnospirales</taxon>
        <taxon>Lachnospiraceae</taxon>
        <taxon>Murimonas</taxon>
    </lineage>
</organism>
<dbReference type="AlphaFoldDB" id="A0AB73T7C9"/>
<dbReference type="Gene3D" id="2.115.10.20">
    <property type="entry name" value="Glycosyl hydrolase domain, family 43"/>
    <property type="match status" value="1"/>
</dbReference>
<reference evidence="7 8" key="1">
    <citation type="submission" date="2018-05" db="EMBL/GenBank/DDBJ databases">
        <authorList>
            <person name="Goeker M."/>
            <person name="Huntemann M."/>
            <person name="Clum A."/>
            <person name="Pillay M."/>
            <person name="Palaniappan K."/>
            <person name="Varghese N."/>
            <person name="Mikhailova N."/>
            <person name="Stamatis D."/>
            <person name="Reddy T."/>
            <person name="Daum C."/>
            <person name="Shapiro N."/>
            <person name="Ivanova N."/>
            <person name="Kyrpides N."/>
            <person name="Woyke T."/>
        </authorList>
    </citation>
    <scope>NUCLEOTIDE SEQUENCE [LARGE SCALE GENOMIC DNA]</scope>
    <source>
        <strain evidence="7 8">DSM 26524</strain>
    </source>
</reference>